<feature type="region of interest" description="Disordered" evidence="8">
    <location>
        <begin position="444"/>
        <end position="496"/>
    </location>
</feature>
<feature type="compositionally biased region" description="Polar residues" evidence="8">
    <location>
        <begin position="53"/>
        <end position="73"/>
    </location>
</feature>
<dbReference type="SUPFAM" id="SSF81301">
    <property type="entry name" value="Nucleotidyltransferase"/>
    <property type="match status" value="1"/>
</dbReference>
<dbReference type="STRING" id="1664694.A0A0N1HSN1"/>
<name>A0A0N1HSN1_9EURO</name>
<evidence type="ECO:0000256" key="3">
    <source>
        <dbReference type="ARBA" id="ARBA00008593"/>
    </source>
</evidence>
<evidence type="ECO:0000313" key="11">
    <source>
        <dbReference type="EMBL" id="KPI41672.1"/>
    </source>
</evidence>
<dbReference type="InterPro" id="IPR054708">
    <property type="entry name" value="MTPAP-like_central"/>
</dbReference>
<dbReference type="PANTHER" id="PTHR12271:SF113">
    <property type="entry name" value="POLY(A) RNA POLYMERASE CID11"/>
    <property type="match status" value="1"/>
</dbReference>
<accession>A0A0N1HSN1</accession>
<comment type="cofactor">
    <cofactor evidence="2">
        <name>Mg(2+)</name>
        <dbReference type="ChEBI" id="CHEBI:18420"/>
    </cofactor>
</comment>
<dbReference type="Gene3D" id="1.10.1410.10">
    <property type="match status" value="1"/>
</dbReference>
<dbReference type="Pfam" id="PF22600">
    <property type="entry name" value="MTPAP-like_central"/>
    <property type="match status" value="1"/>
</dbReference>
<feature type="domain" description="PAP-associated" evidence="9">
    <location>
        <begin position="344"/>
        <end position="399"/>
    </location>
</feature>
<dbReference type="RefSeq" id="XP_018001635.1">
    <property type="nucleotide sequence ID" value="XM_018149725.1"/>
</dbReference>
<dbReference type="SUPFAM" id="SSF81631">
    <property type="entry name" value="PAP/OAS1 substrate-binding domain"/>
    <property type="match status" value="1"/>
</dbReference>
<evidence type="ECO:0000256" key="4">
    <source>
        <dbReference type="ARBA" id="ARBA00012388"/>
    </source>
</evidence>
<gene>
    <name evidence="11" type="ORF">AB675_9211</name>
</gene>
<feature type="region of interest" description="Disordered" evidence="8">
    <location>
        <begin position="1"/>
        <end position="109"/>
    </location>
</feature>
<keyword evidence="12" id="KW-1185">Reference proteome</keyword>
<feature type="compositionally biased region" description="Polar residues" evidence="8">
    <location>
        <begin position="1"/>
        <end position="14"/>
    </location>
</feature>
<feature type="compositionally biased region" description="Polar residues" evidence="8">
    <location>
        <begin position="29"/>
        <end position="43"/>
    </location>
</feature>
<dbReference type="CDD" id="cd05402">
    <property type="entry name" value="NT_PAP_TUTase"/>
    <property type="match status" value="1"/>
</dbReference>
<dbReference type="Proteomes" id="UP000038010">
    <property type="component" value="Unassembled WGS sequence"/>
</dbReference>
<dbReference type="GeneID" id="28741605"/>
<dbReference type="EC" id="2.7.7.19" evidence="4"/>
<dbReference type="VEuPathDB" id="FungiDB:AB675_9211"/>
<evidence type="ECO:0000256" key="5">
    <source>
        <dbReference type="ARBA" id="ARBA00022679"/>
    </source>
</evidence>
<evidence type="ECO:0000313" key="12">
    <source>
        <dbReference type="Proteomes" id="UP000038010"/>
    </source>
</evidence>
<feature type="compositionally biased region" description="Basic and acidic residues" evidence="8">
    <location>
        <begin position="96"/>
        <end position="109"/>
    </location>
</feature>
<dbReference type="Gene3D" id="3.30.460.10">
    <property type="entry name" value="Beta Polymerase, domain 2"/>
    <property type="match status" value="1"/>
</dbReference>
<feature type="region of interest" description="Disordered" evidence="8">
    <location>
        <begin position="949"/>
        <end position="995"/>
    </location>
</feature>
<dbReference type="GO" id="GO:0046872">
    <property type="term" value="F:metal ion binding"/>
    <property type="evidence" value="ECO:0007669"/>
    <property type="project" value="UniProtKB-KW"/>
</dbReference>
<keyword evidence="6" id="KW-0479">Metal-binding</keyword>
<evidence type="ECO:0000256" key="7">
    <source>
        <dbReference type="ARBA" id="ARBA00022842"/>
    </source>
</evidence>
<keyword evidence="7" id="KW-0460">Magnesium</keyword>
<dbReference type="GO" id="GO:0010605">
    <property type="term" value="P:negative regulation of macromolecule metabolic process"/>
    <property type="evidence" value="ECO:0007669"/>
    <property type="project" value="UniProtKB-ARBA"/>
</dbReference>
<keyword evidence="5" id="KW-0808">Transferase</keyword>
<feature type="region of interest" description="Disordered" evidence="8">
    <location>
        <begin position="733"/>
        <end position="848"/>
    </location>
</feature>
<protein>
    <recommendedName>
        <fullName evidence="4">polynucleotide adenylyltransferase</fullName>
        <ecNumber evidence="4">2.7.7.19</ecNumber>
    </recommendedName>
</protein>
<sequence>MSADPNSVLSQQTPVHAHVSAGTIRITPPTRQHSRSMPSTPSQKPHPDGNGPRSPSQHRNLNNISPRSLQSDAAQIPYRKQCKYETGMARARRRVPYKEGPDRLEPDPSVKNRRLSLAQEEKLSRDMRELYNELIPTPESEQRRSKFLAKLERLLSDRWPNSSIKVNVFGSTGNCLGTLASDVDVCITTDNNELSQVCSIAELLASQGMERVVCVSRAKVPIVKVWDPELQVACDLNVNNPIALENTSLVRSYVAIDDRVRPLAMIIKHWAKRRILNDAALGSTLSSYTWICLTLNFLQTLKTPVLPSLQAQPGLQPHILDGVNVAFEKDLTKFADFGRKNTSSLGKLLYEFFRFYAHEFDFETTVASVRLGGHVAKSVKGWHMLLDNRLCVEEPFNINRNLANTADDTSMRGIHKELRRAFDLVSNGKLDECCEQFAYPTEEEVKPSSDFVPPQSRPIIAQAPPAQVPRSNKGSRNPKSTTHQKNNLASRRSSTSINKQQMHLRNLPFQMNPQELQNQATYQQHLLHDQLYQQFQMLQIQEQELRARASALSQQNRHILAQQRGVYGVTGDDWDGSMPANLYTNNRGPLSAPLYQARFNAPSPFLPHHVPVNGIVTNPSSPHLTSAMPDTRRFPRRTSAGQSFATGSLRAQSQPPRPLPPFLSLDYGIRKWLIAERTSRPTSSGGAKKPSEYVGYIIGQSPSLYGYPQSASISPLPSHAGLAIHNGGLSPRLYGRSTGTSANGTTSTSPVREVDLATPTRSSEQTTKQDIVQETTEADTAYRRQGPLVVDGTVVSPRRRQRRSSTQGEADDPMTFSGSTSEDLPFDTPSSSGDSTHDVDASAAGTTPTKVENHFVNQALLGSDRSSSMLHAYALSRHLPAVQEVRTPSPSFAASPPPITNGSFATSAATVVEKTSPLAQRESTNAGLAIKPNGLNGIIANGAHAMVSNASSWQTQKKKSRKKKGPASKSENDAVHTNPIGGEILPANLAQQKGG</sequence>
<dbReference type="PANTHER" id="PTHR12271">
    <property type="entry name" value="POLY A POLYMERASE CID PAP -RELATED"/>
    <property type="match status" value="1"/>
</dbReference>
<evidence type="ECO:0000259" key="10">
    <source>
        <dbReference type="Pfam" id="PF22600"/>
    </source>
</evidence>
<dbReference type="EMBL" id="LFJN01000009">
    <property type="protein sequence ID" value="KPI41672.1"/>
    <property type="molecule type" value="Genomic_DNA"/>
</dbReference>
<comment type="similarity">
    <text evidence="3">Belongs to the DNA polymerase type-B-like family.</text>
</comment>
<feature type="compositionally biased region" description="Low complexity" evidence="8">
    <location>
        <begin position="735"/>
        <end position="749"/>
    </location>
</feature>
<feature type="compositionally biased region" description="Polar residues" evidence="8">
    <location>
        <begin position="816"/>
        <end position="834"/>
    </location>
</feature>
<dbReference type="InterPro" id="IPR043519">
    <property type="entry name" value="NT_sf"/>
</dbReference>
<feature type="compositionally biased region" description="Basic residues" evidence="8">
    <location>
        <begin position="956"/>
        <end position="966"/>
    </location>
</feature>
<comment type="caution">
    <text evidence="11">The sequence shown here is derived from an EMBL/GenBank/DDBJ whole genome shotgun (WGS) entry which is preliminary data.</text>
</comment>
<comment type="cofactor">
    <cofactor evidence="1">
        <name>Mn(2+)</name>
        <dbReference type="ChEBI" id="CHEBI:29035"/>
    </cofactor>
</comment>
<dbReference type="InterPro" id="IPR002058">
    <property type="entry name" value="PAP_assoc"/>
</dbReference>
<feature type="domain" description="Poly(A) RNA polymerase mitochondrial-like central palm" evidence="10">
    <location>
        <begin position="123"/>
        <end position="254"/>
    </location>
</feature>
<reference evidence="11 12" key="1">
    <citation type="submission" date="2015-06" db="EMBL/GenBank/DDBJ databases">
        <title>Draft genome of the ant-associated black yeast Phialophora attae CBS 131958.</title>
        <authorList>
            <person name="Moreno L.F."/>
            <person name="Stielow B.J."/>
            <person name="de Hoog S."/>
            <person name="Vicente V.A."/>
            <person name="Weiss V.A."/>
            <person name="de Vries M."/>
            <person name="Cruz L.M."/>
            <person name="Souza E.M."/>
        </authorList>
    </citation>
    <scope>NUCLEOTIDE SEQUENCE [LARGE SCALE GENOMIC DNA]</scope>
    <source>
        <strain evidence="11 12">CBS 131958</strain>
    </source>
</reference>
<proteinExistence type="inferred from homology"/>
<organism evidence="11 12">
    <name type="scientific">Cyphellophora attinorum</name>
    <dbReference type="NCBI Taxonomy" id="1664694"/>
    <lineage>
        <taxon>Eukaryota</taxon>
        <taxon>Fungi</taxon>
        <taxon>Dikarya</taxon>
        <taxon>Ascomycota</taxon>
        <taxon>Pezizomycotina</taxon>
        <taxon>Eurotiomycetes</taxon>
        <taxon>Chaetothyriomycetidae</taxon>
        <taxon>Chaetothyriales</taxon>
        <taxon>Cyphellophoraceae</taxon>
        <taxon>Cyphellophora</taxon>
    </lineage>
</organism>
<feature type="compositionally biased region" description="Low complexity" evidence="8">
    <location>
        <begin position="453"/>
        <end position="470"/>
    </location>
</feature>
<evidence type="ECO:0000256" key="2">
    <source>
        <dbReference type="ARBA" id="ARBA00001946"/>
    </source>
</evidence>
<dbReference type="OrthoDB" id="2274644at2759"/>
<evidence type="ECO:0000256" key="8">
    <source>
        <dbReference type="SAM" id="MobiDB-lite"/>
    </source>
</evidence>
<evidence type="ECO:0000256" key="1">
    <source>
        <dbReference type="ARBA" id="ARBA00001936"/>
    </source>
</evidence>
<dbReference type="GO" id="GO:0031123">
    <property type="term" value="P:RNA 3'-end processing"/>
    <property type="evidence" value="ECO:0007669"/>
    <property type="project" value="TreeGrafter"/>
</dbReference>
<evidence type="ECO:0000256" key="6">
    <source>
        <dbReference type="ARBA" id="ARBA00022723"/>
    </source>
</evidence>
<dbReference type="Pfam" id="PF03828">
    <property type="entry name" value="PAP_assoc"/>
    <property type="match status" value="1"/>
</dbReference>
<evidence type="ECO:0000259" key="9">
    <source>
        <dbReference type="Pfam" id="PF03828"/>
    </source>
</evidence>
<feature type="compositionally biased region" description="Polar residues" evidence="8">
    <location>
        <begin position="759"/>
        <end position="775"/>
    </location>
</feature>
<feature type="compositionally biased region" description="Polar residues" evidence="8">
    <location>
        <begin position="472"/>
        <end position="496"/>
    </location>
</feature>
<dbReference type="GO" id="GO:1990817">
    <property type="term" value="F:poly(A) RNA polymerase activity"/>
    <property type="evidence" value="ECO:0007669"/>
    <property type="project" value="UniProtKB-EC"/>
</dbReference>
<dbReference type="AlphaFoldDB" id="A0A0N1HSN1"/>